<evidence type="ECO:0000313" key="3">
    <source>
        <dbReference type="Proteomes" id="UP000636479"/>
    </source>
</evidence>
<organism evidence="2 3">
    <name type="scientific">Mycena indigotica</name>
    <dbReference type="NCBI Taxonomy" id="2126181"/>
    <lineage>
        <taxon>Eukaryota</taxon>
        <taxon>Fungi</taxon>
        <taxon>Dikarya</taxon>
        <taxon>Basidiomycota</taxon>
        <taxon>Agaricomycotina</taxon>
        <taxon>Agaricomycetes</taxon>
        <taxon>Agaricomycetidae</taxon>
        <taxon>Agaricales</taxon>
        <taxon>Marasmiineae</taxon>
        <taxon>Mycenaceae</taxon>
        <taxon>Mycena</taxon>
    </lineage>
</organism>
<dbReference type="RefSeq" id="XP_037214160.1">
    <property type="nucleotide sequence ID" value="XM_037369662.1"/>
</dbReference>
<keyword evidence="3" id="KW-1185">Reference proteome</keyword>
<reference evidence="2" key="1">
    <citation type="submission" date="2020-05" db="EMBL/GenBank/DDBJ databases">
        <title>Mycena genomes resolve the evolution of fungal bioluminescence.</title>
        <authorList>
            <person name="Tsai I.J."/>
        </authorList>
    </citation>
    <scope>NUCLEOTIDE SEQUENCE</scope>
    <source>
        <strain evidence="2">171206Taipei</strain>
    </source>
</reference>
<comment type="caution">
    <text evidence="2">The sequence shown here is derived from an EMBL/GenBank/DDBJ whole genome shotgun (WGS) entry which is preliminary data.</text>
</comment>
<dbReference type="EMBL" id="JACAZF010000014">
    <property type="protein sequence ID" value="KAF7290800.1"/>
    <property type="molecule type" value="Genomic_DNA"/>
</dbReference>
<accession>A0A8H6S3T7</accession>
<sequence length="463" mass="48434">MATRKVDTPLITESNLPFSAGRRGSNGADPDPGNLFLLDLIAPVLKGEYKSEDKPERSPTSTCSTQVKMKSALLQIVALCLATGFASTLTAAGPTTTTAKPGTTTTKPAGPATTSTSTIGAGPTQAPSLSDAPSSYAAFGSVVSKWATQNEWVGKEGSDNLPVLLIPTANTSSPSDTAPVRVQFGSGYFEVDTIYSSGSNFLRNTTVSILVPLWGLTNLSGPLDIPLSPPVDIPVAIPGTQINGTITFFLDPTTKSEVLMGWKLFTPFAGNLDEKGLSVFPDKLNTYFSQAQLEGTRQFTDAELKALSNPPAKLVLDPNVGFANPNPEQKLLQEFINNYVDPSTSTTAIQTFGASTSGYTVDVSFLSILELSGNVDPSSLSASVTLYVKIPLAGRISLTKIEGSLINGITANINVILASGRATISAPVGPSGKHDLTIDATLSIQFVGDFGTGGKHKILTLPF</sequence>
<feature type="region of interest" description="Disordered" evidence="1">
    <location>
        <begin position="1"/>
        <end position="32"/>
    </location>
</feature>
<dbReference type="AlphaFoldDB" id="A0A8H6S3T7"/>
<dbReference type="GeneID" id="59352178"/>
<proteinExistence type="predicted"/>
<evidence type="ECO:0000313" key="2">
    <source>
        <dbReference type="EMBL" id="KAF7290800.1"/>
    </source>
</evidence>
<dbReference type="OrthoDB" id="3066632at2759"/>
<feature type="region of interest" description="Disordered" evidence="1">
    <location>
        <begin position="91"/>
        <end position="130"/>
    </location>
</feature>
<gene>
    <name evidence="2" type="ORF">MIND_01321000</name>
</gene>
<dbReference type="Proteomes" id="UP000636479">
    <property type="component" value="Unassembled WGS sequence"/>
</dbReference>
<evidence type="ECO:0000256" key="1">
    <source>
        <dbReference type="SAM" id="MobiDB-lite"/>
    </source>
</evidence>
<name>A0A8H6S3T7_9AGAR</name>
<protein>
    <submittedName>
        <fullName evidence="2">Uncharacterized protein</fullName>
    </submittedName>
</protein>
<feature type="compositionally biased region" description="Low complexity" evidence="1">
    <location>
        <begin position="91"/>
        <end position="124"/>
    </location>
</feature>